<dbReference type="PANTHER" id="PTHR12984">
    <property type="entry name" value="SCY1-RELATED S/T PROTEIN KINASE-LIKE"/>
    <property type="match status" value="1"/>
</dbReference>
<dbReference type="InterPro" id="IPR021133">
    <property type="entry name" value="HEAT_type_2"/>
</dbReference>
<feature type="domain" description="Protein kinase" evidence="2">
    <location>
        <begin position="3"/>
        <end position="271"/>
    </location>
</feature>
<dbReference type="SUPFAM" id="SSF48371">
    <property type="entry name" value="ARM repeat"/>
    <property type="match status" value="1"/>
</dbReference>
<dbReference type="SUPFAM" id="SSF56112">
    <property type="entry name" value="Protein kinase-like (PK-like)"/>
    <property type="match status" value="1"/>
</dbReference>
<proteinExistence type="predicted"/>
<evidence type="ECO:0000313" key="4">
    <source>
        <dbReference type="Proteomes" id="UP000815325"/>
    </source>
</evidence>
<evidence type="ECO:0000313" key="3">
    <source>
        <dbReference type="EMBL" id="KAF5836824.1"/>
    </source>
</evidence>
<feature type="repeat" description="HEAT" evidence="1">
    <location>
        <begin position="353"/>
        <end position="391"/>
    </location>
</feature>
<dbReference type="Gene3D" id="1.25.10.10">
    <property type="entry name" value="Leucine-rich Repeat Variant"/>
    <property type="match status" value="2"/>
</dbReference>
<dbReference type="Gene3D" id="3.30.200.20">
    <property type="entry name" value="Phosphorylase Kinase, domain 1"/>
    <property type="match status" value="1"/>
</dbReference>
<dbReference type="EMBL" id="MU069641">
    <property type="protein sequence ID" value="KAF5836824.1"/>
    <property type="molecule type" value="Genomic_DNA"/>
</dbReference>
<dbReference type="InterPro" id="IPR011989">
    <property type="entry name" value="ARM-like"/>
</dbReference>
<dbReference type="SMART" id="SM00220">
    <property type="entry name" value="S_TKc"/>
    <property type="match status" value="1"/>
</dbReference>
<dbReference type="InterPro" id="IPR011009">
    <property type="entry name" value="Kinase-like_dom_sf"/>
</dbReference>
<sequence length="481" mass="53613">MFAKLTALVGGYSFPYELQETLPHPWGQWTHYRGVHKEDGSVASVFKVSAVDPNDKKLVVARNGVRRLKMLRHPNILAFKDSAEVQEKGATVIYLVTQPVRSLKTVLEELDLQGQHRDEYLAMGILHITNAVSFLNNDCKLIHGNICMDAVVVTDTLDWKLHGFDLLSEHALPPDHCLAHGTWLVGSQYKPAEVNRGGWDVVAQSPPWAVDAWGLGCFMQEAFSRQYLQSVENLRQTDCIPQALLGDYQKLLSSTPSRRLNPAKVAECKFLNNRLVGLVAFLENISVKDLFEKESFFKRLTGVLEAIPSAVLIQKVLPLLSHALEFGGAPPHAISPLLQIGNTLDSHEFNKRVVPTLSKLFASPDRTVRKNLLESIDTYVQNLTTQTIEEQIFVHLQDSFPPAKIAGLRAMVATAQYHSAEDAALRILPAVSPLAVEPVGEVRGATLQVLDCFTTKLKEADAQRARRVLKKKQMRNAPHNY</sequence>
<dbReference type="Gene3D" id="1.10.510.10">
    <property type="entry name" value="Transferase(Phosphotransferase) domain 1"/>
    <property type="match status" value="1"/>
</dbReference>
<gene>
    <name evidence="3" type="ORF">DUNSADRAFT_5364</name>
</gene>
<comment type="caution">
    <text evidence="3">The sequence shown here is derived from an EMBL/GenBank/DDBJ whole genome shotgun (WGS) entry which is preliminary data.</text>
</comment>
<evidence type="ECO:0000259" key="2">
    <source>
        <dbReference type="PROSITE" id="PS50011"/>
    </source>
</evidence>
<dbReference type="PROSITE" id="PS50011">
    <property type="entry name" value="PROTEIN_KINASE_DOM"/>
    <property type="match status" value="1"/>
</dbReference>
<organism evidence="3 4">
    <name type="scientific">Dunaliella salina</name>
    <name type="common">Green alga</name>
    <name type="synonym">Protococcus salinus</name>
    <dbReference type="NCBI Taxonomy" id="3046"/>
    <lineage>
        <taxon>Eukaryota</taxon>
        <taxon>Viridiplantae</taxon>
        <taxon>Chlorophyta</taxon>
        <taxon>core chlorophytes</taxon>
        <taxon>Chlorophyceae</taxon>
        <taxon>CS clade</taxon>
        <taxon>Chlamydomonadales</taxon>
        <taxon>Dunaliellaceae</taxon>
        <taxon>Dunaliella</taxon>
    </lineage>
</organism>
<dbReference type="InterPro" id="IPR000719">
    <property type="entry name" value="Prot_kinase_dom"/>
</dbReference>
<dbReference type="Proteomes" id="UP000815325">
    <property type="component" value="Unassembled WGS sequence"/>
</dbReference>
<dbReference type="InterPro" id="IPR016024">
    <property type="entry name" value="ARM-type_fold"/>
</dbReference>
<evidence type="ECO:0000256" key="1">
    <source>
        <dbReference type="PROSITE-ProRule" id="PRU00103"/>
    </source>
</evidence>
<accession>A0ABQ7GQE7</accession>
<dbReference type="PROSITE" id="PS50077">
    <property type="entry name" value="HEAT_REPEAT"/>
    <property type="match status" value="1"/>
</dbReference>
<reference evidence="3" key="1">
    <citation type="submission" date="2017-08" db="EMBL/GenBank/DDBJ databases">
        <authorList>
            <person name="Polle J.E."/>
            <person name="Barry K."/>
            <person name="Cushman J."/>
            <person name="Schmutz J."/>
            <person name="Tran D."/>
            <person name="Hathwaick L.T."/>
            <person name="Yim W.C."/>
            <person name="Jenkins J."/>
            <person name="Mckie-Krisberg Z.M."/>
            <person name="Prochnik S."/>
            <person name="Lindquist E."/>
            <person name="Dockter R.B."/>
            <person name="Adam C."/>
            <person name="Molina H."/>
            <person name="Bunkerborg J."/>
            <person name="Jin E."/>
            <person name="Buchheim M."/>
            <person name="Magnuson J."/>
        </authorList>
    </citation>
    <scope>NUCLEOTIDE SEQUENCE</scope>
    <source>
        <strain evidence="3">CCAP 19/18</strain>
    </source>
</reference>
<dbReference type="PANTHER" id="PTHR12984:SF3">
    <property type="entry name" value="N-TERMINAL KINASE-LIKE PROTEIN"/>
    <property type="match status" value="1"/>
</dbReference>
<protein>
    <submittedName>
        <fullName evidence="3">Kinase-like domain-containing protein</fullName>
    </submittedName>
</protein>
<keyword evidence="4" id="KW-1185">Reference proteome</keyword>
<name>A0ABQ7GQE7_DUNSA</name>
<dbReference type="InterPro" id="IPR051177">
    <property type="entry name" value="CIK-Related_Protein"/>
</dbReference>